<dbReference type="Pfam" id="PF04452">
    <property type="entry name" value="Methyltrans_RNA"/>
    <property type="match status" value="1"/>
</dbReference>
<gene>
    <name evidence="15" type="ORF">DCF15_22390</name>
</gene>
<evidence type="ECO:0000313" key="15">
    <source>
        <dbReference type="EMBL" id="PZO43679.1"/>
    </source>
</evidence>
<evidence type="ECO:0000256" key="9">
    <source>
        <dbReference type="ARBA" id="ARBA00022691"/>
    </source>
</evidence>
<dbReference type="Proteomes" id="UP000249794">
    <property type="component" value="Unassembled WGS sequence"/>
</dbReference>
<comment type="function">
    <text evidence="10 12">Specifically methylates the N3 position of the uracil ring of uridine 1498 (m3U1498) in 16S rRNA. Acts on the fully assembled 30S ribosomal subunit.</text>
</comment>
<dbReference type="NCBIfam" id="TIGR00046">
    <property type="entry name" value="RsmE family RNA methyltransferase"/>
    <property type="match status" value="1"/>
</dbReference>
<dbReference type="SUPFAM" id="SSF75217">
    <property type="entry name" value="alpha/beta knot"/>
    <property type="match status" value="1"/>
</dbReference>
<name>A0A2W4WP99_9CYAN</name>
<comment type="catalytic activity">
    <reaction evidence="11 12">
        <text>uridine(1498) in 16S rRNA + S-adenosyl-L-methionine = N(3)-methyluridine(1498) in 16S rRNA + S-adenosyl-L-homocysteine + H(+)</text>
        <dbReference type="Rhea" id="RHEA:42920"/>
        <dbReference type="Rhea" id="RHEA-COMP:10283"/>
        <dbReference type="Rhea" id="RHEA-COMP:10284"/>
        <dbReference type="ChEBI" id="CHEBI:15378"/>
        <dbReference type="ChEBI" id="CHEBI:57856"/>
        <dbReference type="ChEBI" id="CHEBI:59789"/>
        <dbReference type="ChEBI" id="CHEBI:65315"/>
        <dbReference type="ChEBI" id="CHEBI:74502"/>
        <dbReference type="EC" id="2.1.1.193"/>
    </reaction>
</comment>
<comment type="similarity">
    <text evidence="2 12">Belongs to the RNA methyltransferase RsmE family.</text>
</comment>
<dbReference type="Pfam" id="PF20260">
    <property type="entry name" value="PUA_4"/>
    <property type="match status" value="1"/>
</dbReference>
<evidence type="ECO:0000313" key="16">
    <source>
        <dbReference type="Proteomes" id="UP000249794"/>
    </source>
</evidence>
<dbReference type="InterPro" id="IPR029026">
    <property type="entry name" value="tRNA_m1G_MTases_N"/>
</dbReference>
<evidence type="ECO:0000256" key="7">
    <source>
        <dbReference type="ARBA" id="ARBA00022603"/>
    </source>
</evidence>
<sequence>MIQRITISPQQCQGTSIALTQPQVHYLVRVLRLKGGDRFIAQDGNTQQWLAALTSQPELAEIIETLAPLLLCSPAPPLRLIAAMPKGNSFDQVVRQTTELGVTHIYPVFSARSLLKPSDNKLARWQKIAEEAAEQSERLTVPSIFAPVRFQQCLEQADWTGLRYICVARSHSSSAQNPDLLTHLLEHLISADSLSVTLAIGPEGGWTPEEITVANHYHYKTTSLGSAILRAVTAPITALSLVTAARELLI</sequence>
<dbReference type="InterPro" id="IPR046886">
    <property type="entry name" value="RsmE_MTase_dom"/>
</dbReference>
<evidence type="ECO:0000256" key="5">
    <source>
        <dbReference type="ARBA" id="ARBA00022490"/>
    </source>
</evidence>
<keyword evidence="8 12" id="KW-0808">Transferase</keyword>
<dbReference type="Gene3D" id="3.40.1280.10">
    <property type="match status" value="1"/>
</dbReference>
<evidence type="ECO:0000259" key="14">
    <source>
        <dbReference type="Pfam" id="PF20260"/>
    </source>
</evidence>
<reference evidence="15 16" key="2">
    <citation type="submission" date="2018-06" db="EMBL/GenBank/DDBJ databases">
        <title>Metagenomic assembly of (sub)arctic Cyanobacteria and their associated microbiome from non-axenic cultures.</title>
        <authorList>
            <person name="Baurain D."/>
        </authorList>
    </citation>
    <scope>NUCLEOTIDE SEQUENCE [LARGE SCALE GENOMIC DNA]</scope>
    <source>
        <strain evidence="15">ULC027bin1</strain>
    </source>
</reference>
<dbReference type="SUPFAM" id="SSF88697">
    <property type="entry name" value="PUA domain-like"/>
    <property type="match status" value="1"/>
</dbReference>
<dbReference type="InterPro" id="IPR015947">
    <property type="entry name" value="PUA-like_sf"/>
</dbReference>
<dbReference type="EMBL" id="QBMP01000396">
    <property type="protein sequence ID" value="PZO43679.1"/>
    <property type="molecule type" value="Genomic_DNA"/>
</dbReference>
<evidence type="ECO:0000256" key="12">
    <source>
        <dbReference type="PIRNR" id="PIRNR015601"/>
    </source>
</evidence>
<dbReference type="PIRSF" id="PIRSF015601">
    <property type="entry name" value="MTase_slr0722"/>
    <property type="match status" value="1"/>
</dbReference>
<keyword evidence="9 12" id="KW-0949">S-adenosyl-L-methionine</keyword>
<keyword evidence="5 12" id="KW-0963">Cytoplasm</keyword>
<dbReference type="InterPro" id="IPR006700">
    <property type="entry name" value="RsmE"/>
</dbReference>
<organism evidence="15 16">
    <name type="scientific">Phormidesmis priestleyi</name>
    <dbReference type="NCBI Taxonomy" id="268141"/>
    <lineage>
        <taxon>Bacteria</taxon>
        <taxon>Bacillati</taxon>
        <taxon>Cyanobacteriota</taxon>
        <taxon>Cyanophyceae</taxon>
        <taxon>Leptolyngbyales</taxon>
        <taxon>Leptolyngbyaceae</taxon>
        <taxon>Phormidesmis</taxon>
    </lineage>
</organism>
<dbReference type="InterPro" id="IPR046887">
    <property type="entry name" value="RsmE_PUA-like"/>
</dbReference>
<feature type="domain" description="Ribosomal RNA small subunit methyltransferase E methyltransferase" evidence="13">
    <location>
        <begin position="76"/>
        <end position="242"/>
    </location>
</feature>
<evidence type="ECO:0000256" key="10">
    <source>
        <dbReference type="ARBA" id="ARBA00025699"/>
    </source>
</evidence>
<dbReference type="GO" id="GO:0070475">
    <property type="term" value="P:rRNA base methylation"/>
    <property type="evidence" value="ECO:0007669"/>
    <property type="project" value="TreeGrafter"/>
</dbReference>
<evidence type="ECO:0000256" key="1">
    <source>
        <dbReference type="ARBA" id="ARBA00004496"/>
    </source>
</evidence>
<evidence type="ECO:0000256" key="3">
    <source>
        <dbReference type="ARBA" id="ARBA00012328"/>
    </source>
</evidence>
<evidence type="ECO:0000256" key="11">
    <source>
        <dbReference type="ARBA" id="ARBA00047944"/>
    </source>
</evidence>
<comment type="subcellular location">
    <subcellularLocation>
        <location evidence="1 12">Cytoplasm</location>
    </subcellularLocation>
</comment>
<keyword evidence="7 12" id="KW-0489">Methyltransferase</keyword>
<accession>A0A2W4WP99</accession>
<dbReference type="CDD" id="cd18084">
    <property type="entry name" value="RsmE-like"/>
    <property type="match status" value="1"/>
</dbReference>
<dbReference type="GO" id="GO:0005737">
    <property type="term" value="C:cytoplasm"/>
    <property type="evidence" value="ECO:0007669"/>
    <property type="project" value="UniProtKB-SubCell"/>
</dbReference>
<evidence type="ECO:0000259" key="13">
    <source>
        <dbReference type="Pfam" id="PF04452"/>
    </source>
</evidence>
<dbReference type="AlphaFoldDB" id="A0A2W4WP99"/>
<feature type="domain" description="Ribosomal RNA small subunit methyltransferase E PUA-like" evidence="14">
    <location>
        <begin position="19"/>
        <end position="55"/>
    </location>
</feature>
<dbReference type="EC" id="2.1.1.193" evidence="3 12"/>
<proteinExistence type="inferred from homology"/>
<comment type="caution">
    <text evidence="15">The sequence shown here is derived from an EMBL/GenBank/DDBJ whole genome shotgun (WGS) entry which is preliminary data.</text>
</comment>
<evidence type="ECO:0000256" key="4">
    <source>
        <dbReference type="ARBA" id="ARBA00013673"/>
    </source>
</evidence>
<dbReference type="PANTHER" id="PTHR30027:SF3">
    <property type="entry name" value="16S RRNA (URACIL(1498)-N(3))-METHYLTRANSFERASE"/>
    <property type="match status" value="1"/>
</dbReference>
<protein>
    <recommendedName>
        <fullName evidence="4 12">Ribosomal RNA small subunit methyltransferase E</fullName>
        <ecNumber evidence="3 12">2.1.1.193</ecNumber>
    </recommendedName>
</protein>
<evidence type="ECO:0000256" key="8">
    <source>
        <dbReference type="ARBA" id="ARBA00022679"/>
    </source>
</evidence>
<dbReference type="InterPro" id="IPR029028">
    <property type="entry name" value="Alpha/beta_knot_MTases"/>
</dbReference>
<dbReference type="GO" id="GO:0070042">
    <property type="term" value="F:rRNA (uridine-N3-)-methyltransferase activity"/>
    <property type="evidence" value="ECO:0007669"/>
    <property type="project" value="TreeGrafter"/>
</dbReference>
<keyword evidence="6 12" id="KW-0698">rRNA processing</keyword>
<evidence type="ECO:0000256" key="2">
    <source>
        <dbReference type="ARBA" id="ARBA00005528"/>
    </source>
</evidence>
<reference evidence="16" key="1">
    <citation type="submission" date="2018-04" db="EMBL/GenBank/DDBJ databases">
        <authorList>
            <person name="Cornet L."/>
        </authorList>
    </citation>
    <scope>NUCLEOTIDE SEQUENCE [LARGE SCALE GENOMIC DNA]</scope>
</reference>
<dbReference type="PANTHER" id="PTHR30027">
    <property type="entry name" value="RIBOSOMAL RNA SMALL SUBUNIT METHYLTRANSFERASE E"/>
    <property type="match status" value="1"/>
</dbReference>
<dbReference type="NCBIfam" id="NF008697">
    <property type="entry name" value="PRK11713.4-1"/>
    <property type="match status" value="1"/>
</dbReference>
<evidence type="ECO:0000256" key="6">
    <source>
        <dbReference type="ARBA" id="ARBA00022552"/>
    </source>
</evidence>